<evidence type="ECO:0000313" key="8">
    <source>
        <dbReference type="EMBL" id="KAF7830034.1"/>
    </source>
</evidence>
<keyword evidence="6 7" id="KW-0472">Membrane</keyword>
<dbReference type="EMBL" id="JAAIUW010000005">
    <property type="protein sequence ID" value="KAF7830034.1"/>
    <property type="molecule type" value="Genomic_DNA"/>
</dbReference>
<dbReference type="AlphaFoldDB" id="A0A834TXY6"/>
<evidence type="ECO:0000256" key="7">
    <source>
        <dbReference type="SAM" id="Phobius"/>
    </source>
</evidence>
<protein>
    <submittedName>
        <fullName evidence="8">Protein CLT2, chloroplastic</fullName>
    </submittedName>
</protein>
<feature type="transmembrane region" description="Helical" evidence="7">
    <location>
        <begin position="113"/>
        <end position="135"/>
    </location>
</feature>
<evidence type="ECO:0000256" key="4">
    <source>
        <dbReference type="ARBA" id="ARBA00022692"/>
    </source>
</evidence>
<comment type="subcellular location">
    <subcellularLocation>
        <location evidence="1">Membrane</location>
        <topology evidence="1">Multi-pass membrane protein</topology>
    </subcellularLocation>
</comment>
<dbReference type="PANTHER" id="PTHR31326">
    <property type="entry name" value="PROTEIN CLT2, CHLOROPLASTIC"/>
    <property type="match status" value="1"/>
</dbReference>
<keyword evidence="4 7" id="KW-0812">Transmembrane</keyword>
<organism evidence="8 9">
    <name type="scientific">Senna tora</name>
    <dbReference type="NCBI Taxonomy" id="362788"/>
    <lineage>
        <taxon>Eukaryota</taxon>
        <taxon>Viridiplantae</taxon>
        <taxon>Streptophyta</taxon>
        <taxon>Embryophyta</taxon>
        <taxon>Tracheophyta</taxon>
        <taxon>Spermatophyta</taxon>
        <taxon>Magnoliopsida</taxon>
        <taxon>eudicotyledons</taxon>
        <taxon>Gunneridae</taxon>
        <taxon>Pentapetalae</taxon>
        <taxon>rosids</taxon>
        <taxon>fabids</taxon>
        <taxon>Fabales</taxon>
        <taxon>Fabaceae</taxon>
        <taxon>Caesalpinioideae</taxon>
        <taxon>Cassia clade</taxon>
        <taxon>Senna</taxon>
    </lineage>
</organism>
<dbReference type="PANTHER" id="PTHR31326:SF1">
    <property type="entry name" value="PROTEIN CLT2, CHLOROPLASTIC"/>
    <property type="match status" value="1"/>
</dbReference>
<accession>A0A834TXY6</accession>
<evidence type="ECO:0000313" key="9">
    <source>
        <dbReference type="Proteomes" id="UP000634136"/>
    </source>
</evidence>
<keyword evidence="5 7" id="KW-1133">Transmembrane helix</keyword>
<evidence type="ECO:0000256" key="3">
    <source>
        <dbReference type="ARBA" id="ARBA00022448"/>
    </source>
</evidence>
<comment type="similarity">
    <text evidence="2">Belongs to the CRT-like transporter family.</text>
</comment>
<reference evidence="8" key="1">
    <citation type="submission" date="2020-09" db="EMBL/GenBank/DDBJ databases">
        <title>Genome-Enabled Discovery of Anthraquinone Biosynthesis in Senna tora.</title>
        <authorList>
            <person name="Kang S.-H."/>
            <person name="Pandey R.P."/>
            <person name="Lee C.-M."/>
            <person name="Sim J.-S."/>
            <person name="Jeong J.-T."/>
            <person name="Choi B.-S."/>
            <person name="Jung M."/>
            <person name="Ginzburg D."/>
            <person name="Zhao K."/>
            <person name="Won S.Y."/>
            <person name="Oh T.-J."/>
            <person name="Yu Y."/>
            <person name="Kim N.-H."/>
            <person name="Lee O.R."/>
            <person name="Lee T.-H."/>
            <person name="Bashyal P."/>
            <person name="Kim T.-S."/>
            <person name="Lee W.-H."/>
            <person name="Kawkins C."/>
            <person name="Kim C.-K."/>
            <person name="Kim J.S."/>
            <person name="Ahn B.O."/>
            <person name="Rhee S.Y."/>
            <person name="Sohng J.K."/>
        </authorList>
    </citation>
    <scope>NUCLEOTIDE SEQUENCE</scope>
    <source>
        <tissue evidence="8">Leaf</tissue>
    </source>
</reference>
<proteinExistence type="inferred from homology"/>
<dbReference type="InterPro" id="IPR013936">
    <property type="entry name" value="CRT-like"/>
</dbReference>
<evidence type="ECO:0000256" key="2">
    <source>
        <dbReference type="ARBA" id="ARBA00006690"/>
    </source>
</evidence>
<name>A0A834TXY6_9FABA</name>
<evidence type="ECO:0000256" key="5">
    <source>
        <dbReference type="ARBA" id="ARBA00022989"/>
    </source>
</evidence>
<evidence type="ECO:0000256" key="1">
    <source>
        <dbReference type="ARBA" id="ARBA00004141"/>
    </source>
</evidence>
<dbReference type="GO" id="GO:0016020">
    <property type="term" value="C:membrane"/>
    <property type="evidence" value="ECO:0007669"/>
    <property type="project" value="UniProtKB-SubCell"/>
</dbReference>
<comment type="caution">
    <text evidence="8">The sequence shown here is derived from an EMBL/GenBank/DDBJ whole genome shotgun (WGS) entry which is preliminary data.</text>
</comment>
<evidence type="ECO:0000256" key="6">
    <source>
        <dbReference type="ARBA" id="ARBA00023136"/>
    </source>
</evidence>
<feature type="transmembrane region" description="Helical" evidence="7">
    <location>
        <begin position="77"/>
        <end position="101"/>
    </location>
</feature>
<keyword evidence="9" id="KW-1185">Reference proteome</keyword>
<gene>
    <name evidence="8" type="ORF">G2W53_012367</name>
</gene>
<dbReference type="Proteomes" id="UP000634136">
    <property type="component" value="Unassembled WGS sequence"/>
</dbReference>
<keyword evidence="3" id="KW-0813">Transport</keyword>
<dbReference type="OrthoDB" id="416555at2759"/>
<sequence>MPSFQVPWVLLFNFRNNNGNTLHRLSPASYSDYDSGGHGGSGRRFLPALLLGCDGAPLLPLLYIITNLAFNISLLNVVKISSAVVASLMVMLSVPIAVYILSLPLPYLPQGTALSPFFLLGCAILVCGLALYNAAQPSKNDSKVE</sequence>